<name>A0A517R6Y0_9PLAN</name>
<dbReference type="KEGG" id="svp:Pan189_40000"/>
<evidence type="ECO:0000313" key="2">
    <source>
        <dbReference type="Proteomes" id="UP000317318"/>
    </source>
</evidence>
<dbReference type="Proteomes" id="UP000317318">
    <property type="component" value="Chromosome"/>
</dbReference>
<proteinExistence type="predicted"/>
<organism evidence="1 2">
    <name type="scientific">Stratiformator vulcanicus</name>
    <dbReference type="NCBI Taxonomy" id="2527980"/>
    <lineage>
        <taxon>Bacteria</taxon>
        <taxon>Pseudomonadati</taxon>
        <taxon>Planctomycetota</taxon>
        <taxon>Planctomycetia</taxon>
        <taxon>Planctomycetales</taxon>
        <taxon>Planctomycetaceae</taxon>
        <taxon>Stratiformator</taxon>
    </lineage>
</organism>
<dbReference type="AlphaFoldDB" id="A0A517R6Y0"/>
<dbReference type="EMBL" id="CP036268">
    <property type="protein sequence ID" value="QDT39591.1"/>
    <property type="molecule type" value="Genomic_DNA"/>
</dbReference>
<evidence type="ECO:0000313" key="1">
    <source>
        <dbReference type="EMBL" id="QDT39591.1"/>
    </source>
</evidence>
<protein>
    <submittedName>
        <fullName evidence="1">Uncharacterized protein</fullName>
    </submittedName>
</protein>
<accession>A0A517R6Y0</accession>
<reference evidence="1 2" key="1">
    <citation type="submission" date="2019-02" db="EMBL/GenBank/DDBJ databases">
        <title>Deep-cultivation of Planctomycetes and their phenomic and genomic characterization uncovers novel biology.</title>
        <authorList>
            <person name="Wiegand S."/>
            <person name="Jogler M."/>
            <person name="Boedeker C."/>
            <person name="Pinto D."/>
            <person name="Vollmers J."/>
            <person name="Rivas-Marin E."/>
            <person name="Kohn T."/>
            <person name="Peeters S.H."/>
            <person name="Heuer A."/>
            <person name="Rast P."/>
            <person name="Oberbeckmann S."/>
            <person name="Bunk B."/>
            <person name="Jeske O."/>
            <person name="Meyerdierks A."/>
            <person name="Storesund J.E."/>
            <person name="Kallscheuer N."/>
            <person name="Luecker S."/>
            <person name="Lage O.M."/>
            <person name="Pohl T."/>
            <person name="Merkel B.J."/>
            <person name="Hornburger P."/>
            <person name="Mueller R.-W."/>
            <person name="Bruemmer F."/>
            <person name="Labrenz M."/>
            <person name="Spormann A.M."/>
            <person name="Op den Camp H."/>
            <person name="Overmann J."/>
            <person name="Amann R."/>
            <person name="Jetten M.S.M."/>
            <person name="Mascher T."/>
            <person name="Medema M.H."/>
            <person name="Devos D.P."/>
            <person name="Kaster A.-K."/>
            <person name="Ovreas L."/>
            <person name="Rohde M."/>
            <person name="Galperin M.Y."/>
            <person name="Jogler C."/>
        </authorList>
    </citation>
    <scope>NUCLEOTIDE SEQUENCE [LARGE SCALE GENOMIC DNA]</scope>
    <source>
        <strain evidence="1 2">Pan189</strain>
    </source>
</reference>
<keyword evidence="2" id="KW-1185">Reference proteome</keyword>
<gene>
    <name evidence="1" type="ORF">Pan189_40000</name>
</gene>
<sequence>MTNVLCGTDTVRVAQRPEYSARDADKVEARAKFVRVNWMLVRLRGEVNQLNSLNKPRFLRNADRTAWERSLAVAAKPFPALPPLNHHLSPVVDL</sequence>